<keyword evidence="3" id="KW-1185">Reference proteome</keyword>
<feature type="chain" id="PRO_5046555577" description="DUF2190 family protein" evidence="1">
    <location>
        <begin position="23"/>
        <end position="143"/>
    </location>
</feature>
<gene>
    <name evidence="2" type="ORF">ACFFFU_12675</name>
</gene>
<dbReference type="Proteomes" id="UP001589898">
    <property type="component" value="Unassembled WGS sequence"/>
</dbReference>
<dbReference type="RefSeq" id="WP_189495352.1">
    <property type="nucleotide sequence ID" value="NZ_BMZT01000003.1"/>
</dbReference>
<comment type="caution">
    <text evidence="2">The sequence shown here is derived from an EMBL/GenBank/DDBJ whole genome shotgun (WGS) entry which is preliminary data.</text>
</comment>
<accession>A0ABV6SYR4</accession>
<reference evidence="2 3" key="1">
    <citation type="submission" date="2024-09" db="EMBL/GenBank/DDBJ databases">
        <authorList>
            <person name="Sun Q."/>
            <person name="Mori K."/>
        </authorList>
    </citation>
    <scope>NUCLEOTIDE SEQUENCE [LARGE SCALE GENOMIC DNA]</scope>
    <source>
        <strain evidence="2 3">KCTC 52403</strain>
    </source>
</reference>
<evidence type="ECO:0000313" key="3">
    <source>
        <dbReference type="Proteomes" id="UP001589898"/>
    </source>
</evidence>
<organism evidence="2 3">
    <name type="scientific">Luteimonas padinae</name>
    <dbReference type="NCBI Taxonomy" id="1714359"/>
    <lineage>
        <taxon>Bacteria</taxon>
        <taxon>Pseudomonadati</taxon>
        <taxon>Pseudomonadota</taxon>
        <taxon>Gammaproteobacteria</taxon>
        <taxon>Lysobacterales</taxon>
        <taxon>Lysobacteraceae</taxon>
        <taxon>Luteimonas</taxon>
    </lineage>
</organism>
<sequence>MKKPHLFVLALAGALCAAPAFAQDGGGTATLRVDVGSAMVSNGGEFVSASSGTQVTAGSRVMLAEDSRATLVYPNGCTQPLSSAGVYSVPATCVAAAGSTGATAATGVDAGGLATVAGIAAAGAAALATMDDVEYVEPPPVSR</sequence>
<feature type="signal peptide" evidence="1">
    <location>
        <begin position="1"/>
        <end position="22"/>
    </location>
</feature>
<dbReference type="EMBL" id="JBHLTF010000032">
    <property type="protein sequence ID" value="MFC0718588.1"/>
    <property type="molecule type" value="Genomic_DNA"/>
</dbReference>
<name>A0ABV6SYR4_9GAMM</name>
<evidence type="ECO:0008006" key="4">
    <source>
        <dbReference type="Google" id="ProtNLM"/>
    </source>
</evidence>
<evidence type="ECO:0000313" key="2">
    <source>
        <dbReference type="EMBL" id="MFC0718588.1"/>
    </source>
</evidence>
<protein>
    <recommendedName>
        <fullName evidence="4">DUF2190 family protein</fullName>
    </recommendedName>
</protein>
<keyword evidence="1" id="KW-0732">Signal</keyword>
<proteinExistence type="predicted"/>
<evidence type="ECO:0000256" key="1">
    <source>
        <dbReference type="SAM" id="SignalP"/>
    </source>
</evidence>